<dbReference type="HAMAP" id="MF_01363">
    <property type="entry name" value="Ribosomal_bL21"/>
    <property type="match status" value="1"/>
</dbReference>
<comment type="caution">
    <text evidence="6">The sequence shown here is derived from an EMBL/GenBank/DDBJ whole genome shotgun (WGS) entry which is preliminary data.</text>
</comment>
<dbReference type="Pfam" id="PF00829">
    <property type="entry name" value="Ribosomal_L21p"/>
    <property type="match status" value="1"/>
</dbReference>
<dbReference type="SUPFAM" id="SSF141091">
    <property type="entry name" value="L21p-like"/>
    <property type="match status" value="1"/>
</dbReference>
<comment type="function">
    <text evidence="4 5">This protein binds to 23S rRNA in the presence of protein L20.</text>
</comment>
<sequence>MKFAVIETGGKQYKVSAGQKLKVEKMDVEIGAQFSFDKVLLVADEQKDGADTTIGTPYVADVKVGATVLSKDRDDKKIVFRYHNKNRYRKFKTHRQHYIEVEINTIG</sequence>
<dbReference type="GO" id="GO:0003735">
    <property type="term" value="F:structural constituent of ribosome"/>
    <property type="evidence" value="ECO:0007669"/>
    <property type="project" value="InterPro"/>
</dbReference>
<accession>A0A0G0N9D8</accession>
<dbReference type="InterPro" id="IPR028909">
    <property type="entry name" value="bL21-like"/>
</dbReference>
<proteinExistence type="inferred from homology"/>
<evidence type="ECO:0000313" key="7">
    <source>
        <dbReference type="Proteomes" id="UP000034665"/>
    </source>
</evidence>
<keyword evidence="2 4" id="KW-0689">Ribosomal protein</keyword>
<dbReference type="Proteomes" id="UP000034665">
    <property type="component" value="Unassembled WGS sequence"/>
</dbReference>
<organism evidence="6 7">
    <name type="scientific">Candidatus Wolfebacteria bacterium GW2011_GWC2_39_22</name>
    <dbReference type="NCBI Taxonomy" id="1619013"/>
    <lineage>
        <taxon>Bacteria</taxon>
        <taxon>Candidatus Wolfeibacteriota</taxon>
    </lineage>
</organism>
<dbReference type="InterPro" id="IPR036164">
    <property type="entry name" value="bL21-like_sf"/>
</dbReference>
<dbReference type="InterPro" id="IPR001787">
    <property type="entry name" value="Ribosomal_bL21"/>
</dbReference>
<evidence type="ECO:0000256" key="2">
    <source>
        <dbReference type="ARBA" id="ARBA00022980"/>
    </source>
</evidence>
<keyword evidence="3 4" id="KW-0687">Ribonucleoprotein</keyword>
<dbReference type="NCBIfam" id="TIGR00061">
    <property type="entry name" value="L21"/>
    <property type="match status" value="1"/>
</dbReference>
<gene>
    <name evidence="4" type="primary">rplU</name>
    <name evidence="6" type="ORF">UT41_C0001G0323</name>
</gene>
<reference evidence="6 7" key="1">
    <citation type="journal article" date="2015" name="Nature">
        <title>rRNA introns, odd ribosomes, and small enigmatic genomes across a large radiation of phyla.</title>
        <authorList>
            <person name="Brown C.T."/>
            <person name="Hug L.A."/>
            <person name="Thomas B.C."/>
            <person name="Sharon I."/>
            <person name="Castelle C.J."/>
            <person name="Singh A."/>
            <person name="Wilkins M.J."/>
            <person name="Williams K.H."/>
            <person name="Banfield J.F."/>
        </authorList>
    </citation>
    <scope>NUCLEOTIDE SEQUENCE [LARGE SCALE GENOMIC DNA]</scope>
</reference>
<evidence type="ECO:0000313" key="6">
    <source>
        <dbReference type="EMBL" id="KKR12779.1"/>
    </source>
</evidence>
<evidence type="ECO:0000256" key="5">
    <source>
        <dbReference type="RuleBase" id="RU000562"/>
    </source>
</evidence>
<evidence type="ECO:0000256" key="1">
    <source>
        <dbReference type="ARBA" id="ARBA00008563"/>
    </source>
</evidence>
<comment type="subunit">
    <text evidence="4">Part of the 50S ribosomal subunit. Contacts protein L20.</text>
</comment>
<evidence type="ECO:0000256" key="4">
    <source>
        <dbReference type="HAMAP-Rule" id="MF_01363"/>
    </source>
</evidence>
<dbReference type="GO" id="GO:0019843">
    <property type="term" value="F:rRNA binding"/>
    <property type="evidence" value="ECO:0007669"/>
    <property type="project" value="UniProtKB-UniRule"/>
</dbReference>
<keyword evidence="4 5" id="KW-0694">RNA-binding</keyword>
<comment type="similarity">
    <text evidence="1 4 5">Belongs to the bacterial ribosomal protein bL21 family.</text>
</comment>
<dbReference type="GO" id="GO:1990904">
    <property type="term" value="C:ribonucleoprotein complex"/>
    <property type="evidence" value="ECO:0007669"/>
    <property type="project" value="UniProtKB-KW"/>
</dbReference>
<dbReference type="AlphaFoldDB" id="A0A0G0N9D8"/>
<dbReference type="GO" id="GO:0005840">
    <property type="term" value="C:ribosome"/>
    <property type="evidence" value="ECO:0007669"/>
    <property type="project" value="UniProtKB-KW"/>
</dbReference>
<keyword evidence="4 5" id="KW-0699">rRNA-binding</keyword>
<dbReference type="PANTHER" id="PTHR21349">
    <property type="entry name" value="50S RIBOSOMAL PROTEIN L21"/>
    <property type="match status" value="1"/>
</dbReference>
<dbReference type="GO" id="GO:0006412">
    <property type="term" value="P:translation"/>
    <property type="evidence" value="ECO:0007669"/>
    <property type="project" value="UniProtKB-UniRule"/>
</dbReference>
<name>A0A0G0N9D8_9BACT</name>
<dbReference type="EMBL" id="LBWR01000001">
    <property type="protein sequence ID" value="KKR12779.1"/>
    <property type="molecule type" value="Genomic_DNA"/>
</dbReference>
<protein>
    <recommendedName>
        <fullName evidence="4">Large ribosomal subunit protein bL21</fullName>
    </recommendedName>
</protein>
<evidence type="ECO:0000256" key="3">
    <source>
        <dbReference type="ARBA" id="ARBA00023274"/>
    </source>
</evidence>
<dbReference type="GO" id="GO:0005737">
    <property type="term" value="C:cytoplasm"/>
    <property type="evidence" value="ECO:0007669"/>
    <property type="project" value="UniProtKB-ARBA"/>
</dbReference>
<dbReference type="PATRIC" id="fig|1619013.3.peg.333"/>
<dbReference type="PANTHER" id="PTHR21349:SF0">
    <property type="entry name" value="LARGE RIBOSOMAL SUBUNIT PROTEIN BL21M"/>
    <property type="match status" value="1"/>
</dbReference>
<dbReference type="STRING" id="1619013.UT41_C0001G0323"/>